<dbReference type="Proteomes" id="UP000515292">
    <property type="component" value="Chromosome"/>
</dbReference>
<dbReference type="InterPro" id="IPR021508">
    <property type="entry name" value="Gp17-like"/>
</dbReference>
<protein>
    <submittedName>
        <fullName evidence="2">DUF3168 domain-containing protein</fullName>
    </submittedName>
</protein>
<keyword evidence="1" id="KW-0732">Signal</keyword>
<keyword evidence="3" id="KW-1185">Reference proteome</keyword>
<evidence type="ECO:0000313" key="2">
    <source>
        <dbReference type="EMBL" id="QMW23386.1"/>
    </source>
</evidence>
<proteinExistence type="predicted"/>
<feature type="signal peptide" evidence="1">
    <location>
        <begin position="1"/>
        <end position="25"/>
    </location>
</feature>
<name>A0A7G5IJ44_9SPHN</name>
<dbReference type="Pfam" id="PF11367">
    <property type="entry name" value="Tail_completion_gp17"/>
    <property type="match status" value="1"/>
</dbReference>
<accession>A0A7G5IJ44</accession>
<evidence type="ECO:0000256" key="1">
    <source>
        <dbReference type="SAM" id="SignalP"/>
    </source>
</evidence>
<dbReference type="AlphaFoldDB" id="A0A7G5IJ44"/>
<dbReference type="InterPro" id="IPR053745">
    <property type="entry name" value="Viral_Tail_Comp_sf"/>
</dbReference>
<gene>
    <name evidence="2" type="ORF">H3309_02465</name>
</gene>
<reference evidence="2 3" key="1">
    <citation type="submission" date="2020-07" db="EMBL/GenBank/DDBJ databases">
        <title>Complete genome sequence for Sandaracinobacter sp. M6.</title>
        <authorList>
            <person name="Tang Y."/>
            <person name="Liu Q."/>
            <person name="Guo Z."/>
            <person name="Lei P."/>
            <person name="Huang B."/>
        </authorList>
    </citation>
    <scope>NUCLEOTIDE SEQUENCE [LARGE SCALE GENOMIC DNA]</scope>
    <source>
        <strain evidence="2 3">M6</strain>
    </source>
</reference>
<dbReference type="KEGG" id="sand:H3309_02465"/>
<evidence type="ECO:0000313" key="3">
    <source>
        <dbReference type="Proteomes" id="UP000515292"/>
    </source>
</evidence>
<dbReference type="EMBL" id="CP059851">
    <property type="protein sequence ID" value="QMW23386.1"/>
    <property type="molecule type" value="Genomic_DNA"/>
</dbReference>
<sequence>MSAMAASLAVQAMLVAALEADPALAGVGVHDAPPPDAAVPYVTVGPDVARDWGWKGGGGVEHRLTLTLWERGEGVADAKRLLAAVERAVAALEPEQDGFRLLLNRLERGSVRRTGGLWTQGLLEWRMVTVWENGDGD</sequence>
<organism evidence="2 3">
    <name type="scientific">Sandaracinobacteroides saxicola</name>
    <dbReference type="NCBI Taxonomy" id="2759707"/>
    <lineage>
        <taxon>Bacteria</taxon>
        <taxon>Pseudomonadati</taxon>
        <taxon>Pseudomonadota</taxon>
        <taxon>Alphaproteobacteria</taxon>
        <taxon>Sphingomonadales</taxon>
        <taxon>Sphingosinicellaceae</taxon>
        <taxon>Sandaracinobacteroides</taxon>
    </lineage>
</organism>
<feature type="chain" id="PRO_5028957322" evidence="1">
    <location>
        <begin position="26"/>
        <end position="137"/>
    </location>
</feature>
<dbReference type="Gene3D" id="3.30.2000.30">
    <property type="match status" value="1"/>
</dbReference>